<dbReference type="EMBL" id="BHXQ01000005">
    <property type="protein sequence ID" value="GCC52406.1"/>
    <property type="molecule type" value="Genomic_DNA"/>
</dbReference>
<dbReference type="InterPro" id="IPR018461">
    <property type="entry name" value="Na/H_Antiport_NhaC-like_C"/>
</dbReference>
<dbReference type="GO" id="GO:0015297">
    <property type="term" value="F:antiporter activity"/>
    <property type="evidence" value="ECO:0007669"/>
    <property type="project" value="UniProtKB-KW"/>
</dbReference>
<comment type="subcellular location">
    <subcellularLocation>
        <location evidence="1">Cell membrane</location>
        <topology evidence="1">Multi-pass membrane protein</topology>
    </subcellularLocation>
</comment>
<keyword evidence="12" id="KW-1185">Reference proteome</keyword>
<feature type="transmembrane region" description="Helical" evidence="9">
    <location>
        <begin position="151"/>
        <end position="171"/>
    </location>
</feature>
<reference evidence="11 12" key="1">
    <citation type="submission" date="2018-11" db="EMBL/GenBank/DDBJ databases">
        <title>Chryseotalea sanarue gen. nov., sp., nov., a member of the family Cytophagaceae, isolated from a brackish lake in Hamamatsu Japan.</title>
        <authorList>
            <person name="Maejima Y."/>
            <person name="Iino T."/>
            <person name="Muraguchi Y."/>
            <person name="Fukuda K."/>
            <person name="Ohkuma M."/>
            <person name="Moriuchi R."/>
            <person name="Dohra H."/>
            <person name="Kimbara K."/>
            <person name="Shintani M."/>
        </authorList>
    </citation>
    <scope>NUCLEOTIDE SEQUENCE [LARGE SCALE GENOMIC DNA]</scope>
    <source>
        <strain evidence="11 12">Ys</strain>
    </source>
</reference>
<keyword evidence="4" id="KW-1003">Cell membrane</keyword>
<dbReference type="PANTHER" id="PTHR33451:SF5">
    <property type="entry name" value="NA+_H+ ANTIPORTER"/>
    <property type="match status" value="1"/>
</dbReference>
<dbReference type="Pfam" id="PF03553">
    <property type="entry name" value="Na_H_antiporter"/>
    <property type="match status" value="2"/>
</dbReference>
<gene>
    <name evidence="11" type="ORF">SanaruYs_26430</name>
</gene>
<protein>
    <submittedName>
        <fullName evidence="11">Sodium:proton antiporter</fullName>
    </submittedName>
</protein>
<evidence type="ECO:0000256" key="6">
    <source>
        <dbReference type="ARBA" id="ARBA00022989"/>
    </source>
</evidence>
<dbReference type="OrthoDB" id="9762978at2"/>
<feature type="transmembrane region" description="Helical" evidence="9">
    <location>
        <begin position="374"/>
        <end position="395"/>
    </location>
</feature>
<feature type="transmembrane region" description="Helical" evidence="9">
    <location>
        <begin position="110"/>
        <end position="139"/>
    </location>
</feature>
<evidence type="ECO:0000256" key="1">
    <source>
        <dbReference type="ARBA" id="ARBA00004651"/>
    </source>
</evidence>
<comment type="caution">
    <text evidence="11">The sequence shown here is derived from an EMBL/GenBank/DDBJ whole genome shotgun (WGS) entry which is preliminary data.</text>
</comment>
<evidence type="ECO:0000259" key="10">
    <source>
        <dbReference type="Pfam" id="PF03553"/>
    </source>
</evidence>
<keyword evidence="3" id="KW-0050">Antiport</keyword>
<feature type="domain" description="Na+/H+ antiporter NhaC-like C-terminal" evidence="10">
    <location>
        <begin position="13"/>
        <end position="210"/>
    </location>
</feature>
<evidence type="ECO:0000256" key="4">
    <source>
        <dbReference type="ARBA" id="ARBA00022475"/>
    </source>
</evidence>
<evidence type="ECO:0000256" key="2">
    <source>
        <dbReference type="ARBA" id="ARBA00022448"/>
    </source>
</evidence>
<evidence type="ECO:0000313" key="12">
    <source>
        <dbReference type="Proteomes" id="UP000288227"/>
    </source>
</evidence>
<dbReference type="AlphaFoldDB" id="A0A401UBX6"/>
<feature type="transmembrane region" description="Helical" evidence="9">
    <location>
        <begin position="326"/>
        <end position="353"/>
    </location>
</feature>
<evidence type="ECO:0000313" key="11">
    <source>
        <dbReference type="EMBL" id="GCC52406.1"/>
    </source>
</evidence>
<feature type="transmembrane region" description="Helical" evidence="9">
    <location>
        <begin position="6"/>
        <end position="27"/>
    </location>
</feature>
<proteinExistence type="inferred from homology"/>
<keyword evidence="7 9" id="KW-0472">Membrane</keyword>
<feature type="transmembrane region" description="Helical" evidence="9">
    <location>
        <begin position="407"/>
        <end position="424"/>
    </location>
</feature>
<dbReference type="Proteomes" id="UP000288227">
    <property type="component" value="Unassembled WGS sequence"/>
</dbReference>
<feature type="transmembrane region" description="Helical" evidence="9">
    <location>
        <begin position="192"/>
        <end position="211"/>
    </location>
</feature>
<evidence type="ECO:0000256" key="5">
    <source>
        <dbReference type="ARBA" id="ARBA00022692"/>
    </source>
</evidence>
<feature type="transmembrane region" description="Helical" evidence="9">
    <location>
        <begin position="34"/>
        <end position="51"/>
    </location>
</feature>
<feature type="domain" description="Na+/H+ antiporter NhaC-like C-terminal" evidence="10">
    <location>
        <begin position="236"/>
        <end position="424"/>
    </location>
</feature>
<feature type="transmembrane region" description="Helical" evidence="9">
    <location>
        <begin position="231"/>
        <end position="264"/>
    </location>
</feature>
<dbReference type="RefSeq" id="WP_127123066.1">
    <property type="nucleotide sequence ID" value="NZ_BHXQ01000005.1"/>
</dbReference>
<evidence type="ECO:0000256" key="7">
    <source>
        <dbReference type="ARBA" id="ARBA00023136"/>
    </source>
</evidence>
<dbReference type="InterPro" id="IPR052180">
    <property type="entry name" value="NhaC_Na-H+_Antiporter"/>
</dbReference>
<sequence>MELKRGNFWALLPLLVFIVVYFITSLILNDFYKMPMLVAFMVAALSGFLLFPSLNFHKKIDEFSKGAGDSGIMLMILIFLLAGAFAGLGKSIGAVQSTVNFALSYTSPSLLIAGLFLTACFISISLGTSVGTVVALAPIAVGVSESVPGTLGIALAAVVGGSMFGDNLSMISDTTIAATRTQKVEMRDKFKTNFWIALPPALITFLLYIVITPINNGMNMGLSSDYSFIKIAPYLFILVAALTGLHVIWVLVLGILLTFIVGLATQSTDLWSGLQAMNDGMASMFELSLICMVIGGIVGLIKYFGGIDYILYHVSRLIKSSRGAELGIVSLTVLVNAALANNTITILIVGPLAKDIADKHQVDPKRSASILDTMSCFVQGLLPYGAQLLAALAAASVALSPFEILKHLYYPYLLGISTLLFILLRKRKTVA</sequence>
<feature type="transmembrane region" description="Helical" evidence="9">
    <location>
        <begin position="71"/>
        <end position="89"/>
    </location>
</feature>
<organism evidence="11 12">
    <name type="scientific">Chryseotalea sanaruensis</name>
    <dbReference type="NCBI Taxonomy" id="2482724"/>
    <lineage>
        <taxon>Bacteria</taxon>
        <taxon>Pseudomonadati</taxon>
        <taxon>Bacteroidota</taxon>
        <taxon>Cytophagia</taxon>
        <taxon>Cytophagales</taxon>
        <taxon>Chryseotaleaceae</taxon>
        <taxon>Chryseotalea</taxon>
    </lineage>
</organism>
<dbReference type="PANTHER" id="PTHR33451">
    <property type="entry name" value="MALATE-2H(+)/NA(+)-LACTATE ANTIPORTER"/>
    <property type="match status" value="1"/>
</dbReference>
<evidence type="ECO:0000256" key="3">
    <source>
        <dbReference type="ARBA" id="ARBA00022449"/>
    </source>
</evidence>
<keyword evidence="5 9" id="KW-0812">Transmembrane</keyword>
<feature type="transmembrane region" description="Helical" evidence="9">
    <location>
        <begin position="285"/>
        <end position="306"/>
    </location>
</feature>
<keyword evidence="6 9" id="KW-1133">Transmembrane helix</keyword>
<dbReference type="GO" id="GO:0005886">
    <property type="term" value="C:plasma membrane"/>
    <property type="evidence" value="ECO:0007669"/>
    <property type="project" value="UniProtKB-SubCell"/>
</dbReference>
<accession>A0A401UBX6</accession>
<comment type="similarity">
    <text evidence="8">Belongs to the NhaC Na(+)/H(+) (TC 2.A.35) antiporter family.</text>
</comment>
<evidence type="ECO:0000256" key="9">
    <source>
        <dbReference type="SAM" id="Phobius"/>
    </source>
</evidence>
<keyword evidence="2" id="KW-0813">Transport</keyword>
<name>A0A401UBX6_9BACT</name>
<evidence type="ECO:0000256" key="8">
    <source>
        <dbReference type="ARBA" id="ARBA00038435"/>
    </source>
</evidence>